<reference evidence="5" key="1">
    <citation type="journal article" date="2019" name="Int. J. Syst. Evol. Microbiol.">
        <title>The Global Catalogue of Microorganisms (GCM) 10K type strain sequencing project: providing services to taxonomists for standard genome sequencing and annotation.</title>
        <authorList>
            <consortium name="The Broad Institute Genomics Platform"/>
            <consortium name="The Broad Institute Genome Sequencing Center for Infectious Disease"/>
            <person name="Wu L."/>
            <person name="Ma J."/>
        </authorList>
    </citation>
    <scope>NUCLEOTIDE SEQUENCE [LARGE SCALE GENOMIC DNA]</scope>
    <source>
        <strain evidence="5">CCUG 43114</strain>
    </source>
</reference>
<dbReference type="Gene3D" id="2.70.70.10">
    <property type="entry name" value="Glucose Permease (Domain IIA)"/>
    <property type="match status" value="1"/>
</dbReference>
<protein>
    <submittedName>
        <fullName evidence="4">Peptidoglycan DD-metalloendopeptidase family protein</fullName>
    </submittedName>
</protein>
<sequence>MSWSLLPALVVAALALGSAPAAPVGPAHARLVPVGAATAVTGARVPPVAGERVRPFVAPPHEYGPGHRGVDLPAAGGAEVVSPAAGVVTFAGAVAGRGVVVVASAGPGGLVQHSLEPVSAVVPVGAVVAAGEVVATRSPGTVHPGCGSACLHWGVRVAGRYVDPWWWLGRTGPVRLLPRGPDTRDGATAAGRSLSVR</sequence>
<gene>
    <name evidence="4" type="ORF">ACFPJ6_06210</name>
</gene>
<evidence type="ECO:0000256" key="2">
    <source>
        <dbReference type="SAM" id="SignalP"/>
    </source>
</evidence>
<dbReference type="RefSeq" id="WP_340268368.1">
    <property type="nucleotide sequence ID" value="NZ_JBBEOG010000002.1"/>
</dbReference>
<keyword evidence="5" id="KW-1185">Reference proteome</keyword>
<name>A0ABW0GLX9_9MICO</name>
<feature type="signal peptide" evidence="2">
    <location>
        <begin position="1"/>
        <end position="21"/>
    </location>
</feature>
<organism evidence="4 5">
    <name type="scientific">Aquipuribacter nitratireducens</name>
    <dbReference type="NCBI Taxonomy" id="650104"/>
    <lineage>
        <taxon>Bacteria</taxon>
        <taxon>Bacillati</taxon>
        <taxon>Actinomycetota</taxon>
        <taxon>Actinomycetes</taxon>
        <taxon>Micrococcales</taxon>
        <taxon>Intrasporangiaceae</taxon>
        <taxon>Aquipuribacter</taxon>
    </lineage>
</organism>
<evidence type="ECO:0000259" key="3">
    <source>
        <dbReference type="Pfam" id="PF01551"/>
    </source>
</evidence>
<feature type="chain" id="PRO_5046792374" evidence="2">
    <location>
        <begin position="22"/>
        <end position="197"/>
    </location>
</feature>
<feature type="region of interest" description="Disordered" evidence="1">
    <location>
        <begin position="178"/>
        <end position="197"/>
    </location>
</feature>
<evidence type="ECO:0000313" key="5">
    <source>
        <dbReference type="Proteomes" id="UP001596122"/>
    </source>
</evidence>
<dbReference type="Pfam" id="PF01551">
    <property type="entry name" value="Peptidase_M23"/>
    <property type="match status" value="1"/>
</dbReference>
<keyword evidence="2" id="KW-0732">Signal</keyword>
<feature type="domain" description="M23ase beta-sheet core" evidence="3">
    <location>
        <begin position="66"/>
        <end position="164"/>
    </location>
</feature>
<accession>A0ABW0GLX9</accession>
<proteinExistence type="predicted"/>
<dbReference type="InterPro" id="IPR016047">
    <property type="entry name" value="M23ase_b-sheet_dom"/>
</dbReference>
<evidence type="ECO:0000313" key="4">
    <source>
        <dbReference type="EMBL" id="MFC5380377.1"/>
    </source>
</evidence>
<evidence type="ECO:0000256" key="1">
    <source>
        <dbReference type="SAM" id="MobiDB-lite"/>
    </source>
</evidence>
<dbReference type="SUPFAM" id="SSF51261">
    <property type="entry name" value="Duplicated hybrid motif"/>
    <property type="match status" value="1"/>
</dbReference>
<dbReference type="InterPro" id="IPR011055">
    <property type="entry name" value="Dup_hybrid_motif"/>
</dbReference>
<dbReference type="Proteomes" id="UP001596122">
    <property type="component" value="Unassembled WGS sequence"/>
</dbReference>
<comment type="caution">
    <text evidence="4">The sequence shown here is derived from an EMBL/GenBank/DDBJ whole genome shotgun (WGS) entry which is preliminary data.</text>
</comment>
<dbReference type="EMBL" id="JBHSLD010000007">
    <property type="protein sequence ID" value="MFC5380377.1"/>
    <property type="molecule type" value="Genomic_DNA"/>
</dbReference>